<dbReference type="Pfam" id="PF08281">
    <property type="entry name" value="Sigma70_r4_2"/>
    <property type="match status" value="1"/>
</dbReference>
<proteinExistence type="inferred from homology"/>
<dbReference type="CDD" id="cd06171">
    <property type="entry name" value="Sigma70_r4"/>
    <property type="match status" value="1"/>
</dbReference>
<dbReference type="AlphaFoldDB" id="A0A7V7RLU4"/>
<evidence type="ECO:0000256" key="1">
    <source>
        <dbReference type="ARBA" id="ARBA00010641"/>
    </source>
</evidence>
<dbReference type="SUPFAM" id="SSF88946">
    <property type="entry name" value="Sigma2 domain of RNA polymerase sigma factors"/>
    <property type="match status" value="1"/>
</dbReference>
<protein>
    <submittedName>
        <fullName evidence="7">Sigma-70 family RNA polymerase sigma factor</fullName>
    </submittedName>
</protein>
<dbReference type="InterPro" id="IPR039425">
    <property type="entry name" value="RNA_pol_sigma-70-like"/>
</dbReference>
<dbReference type="Gene3D" id="1.10.10.10">
    <property type="entry name" value="Winged helix-like DNA-binding domain superfamily/Winged helix DNA-binding domain"/>
    <property type="match status" value="1"/>
</dbReference>
<accession>A0A7V7RLU4</accession>
<evidence type="ECO:0000259" key="6">
    <source>
        <dbReference type="Pfam" id="PF08281"/>
    </source>
</evidence>
<keyword evidence="4" id="KW-0804">Transcription</keyword>
<evidence type="ECO:0000259" key="5">
    <source>
        <dbReference type="Pfam" id="PF04542"/>
    </source>
</evidence>
<evidence type="ECO:0000256" key="3">
    <source>
        <dbReference type="ARBA" id="ARBA00023082"/>
    </source>
</evidence>
<dbReference type="Gene3D" id="1.10.1740.10">
    <property type="match status" value="1"/>
</dbReference>
<dbReference type="OrthoDB" id="9782703at2"/>
<evidence type="ECO:0000256" key="2">
    <source>
        <dbReference type="ARBA" id="ARBA00023015"/>
    </source>
</evidence>
<keyword evidence="3" id="KW-0731">Sigma factor</keyword>
<evidence type="ECO:0000313" key="7">
    <source>
        <dbReference type="EMBL" id="KAB2332846.1"/>
    </source>
</evidence>
<evidence type="ECO:0000313" key="8">
    <source>
        <dbReference type="Proteomes" id="UP000441354"/>
    </source>
</evidence>
<dbReference type="EMBL" id="WBOT01000003">
    <property type="protein sequence ID" value="KAB2332846.1"/>
    <property type="molecule type" value="Genomic_DNA"/>
</dbReference>
<dbReference type="InterPro" id="IPR013324">
    <property type="entry name" value="RNA_pol_sigma_r3/r4-like"/>
</dbReference>
<dbReference type="GO" id="GO:0006352">
    <property type="term" value="P:DNA-templated transcription initiation"/>
    <property type="evidence" value="ECO:0007669"/>
    <property type="project" value="InterPro"/>
</dbReference>
<comment type="caution">
    <text evidence="7">The sequence shown here is derived from an EMBL/GenBank/DDBJ whole genome shotgun (WGS) entry which is preliminary data.</text>
</comment>
<gene>
    <name evidence="7" type="ORF">F7732_12250</name>
</gene>
<dbReference type="PANTHER" id="PTHR43133:SF51">
    <property type="entry name" value="RNA POLYMERASE SIGMA FACTOR"/>
    <property type="match status" value="1"/>
</dbReference>
<evidence type="ECO:0000256" key="4">
    <source>
        <dbReference type="ARBA" id="ARBA00023163"/>
    </source>
</evidence>
<dbReference type="InterPro" id="IPR007627">
    <property type="entry name" value="RNA_pol_sigma70_r2"/>
</dbReference>
<dbReference type="InterPro" id="IPR013325">
    <property type="entry name" value="RNA_pol_sigma_r2"/>
</dbReference>
<dbReference type="PANTHER" id="PTHR43133">
    <property type="entry name" value="RNA POLYMERASE ECF-TYPE SIGMA FACTO"/>
    <property type="match status" value="1"/>
</dbReference>
<dbReference type="InterPro" id="IPR013249">
    <property type="entry name" value="RNA_pol_sigma70_r4_t2"/>
</dbReference>
<comment type="similarity">
    <text evidence="1">Belongs to the sigma-70 factor family. ECF subfamily.</text>
</comment>
<dbReference type="InterPro" id="IPR036388">
    <property type="entry name" value="WH-like_DNA-bd_sf"/>
</dbReference>
<feature type="domain" description="RNA polymerase sigma factor 70 region 4 type 2" evidence="6">
    <location>
        <begin position="129"/>
        <end position="181"/>
    </location>
</feature>
<keyword evidence="8" id="KW-1185">Reference proteome</keyword>
<dbReference type="NCBIfam" id="TIGR02937">
    <property type="entry name" value="sigma70-ECF"/>
    <property type="match status" value="1"/>
</dbReference>
<dbReference type="GO" id="GO:0003677">
    <property type="term" value="F:DNA binding"/>
    <property type="evidence" value="ECO:0007669"/>
    <property type="project" value="InterPro"/>
</dbReference>
<reference evidence="7 8" key="1">
    <citation type="journal article" date="2014" name="Arch. Microbiol.">
        <title>Bacillus mesophilum sp. nov., strain IITR-54T, a novel 4-chlorobiphenyl dechlorinating bacterium.</title>
        <authorList>
            <person name="Manickam N."/>
            <person name="Singh N.K."/>
            <person name="Bajaj A."/>
            <person name="Kumar R.M."/>
            <person name="Kaur G."/>
            <person name="Kaur N."/>
            <person name="Bala M."/>
            <person name="Kumar A."/>
            <person name="Mayilraj S."/>
        </authorList>
    </citation>
    <scope>NUCLEOTIDE SEQUENCE [LARGE SCALE GENOMIC DNA]</scope>
    <source>
        <strain evidence="7 8">IITR-54</strain>
    </source>
</reference>
<feature type="domain" description="RNA polymerase sigma-70 region 2" evidence="5">
    <location>
        <begin position="48"/>
        <end position="109"/>
    </location>
</feature>
<dbReference type="InterPro" id="IPR014284">
    <property type="entry name" value="RNA_pol_sigma-70_dom"/>
</dbReference>
<keyword evidence="2" id="KW-0805">Transcription regulation</keyword>
<dbReference type="Pfam" id="PF04542">
    <property type="entry name" value="Sigma70_r2"/>
    <property type="match status" value="1"/>
</dbReference>
<name>A0A7V7RLU4_9BACI</name>
<dbReference type="GO" id="GO:0016987">
    <property type="term" value="F:sigma factor activity"/>
    <property type="evidence" value="ECO:0007669"/>
    <property type="project" value="UniProtKB-KW"/>
</dbReference>
<dbReference type="SUPFAM" id="SSF88659">
    <property type="entry name" value="Sigma3 and sigma4 domains of RNA polymerase sigma factors"/>
    <property type="match status" value="1"/>
</dbReference>
<organism evidence="7 8">
    <name type="scientific">Bacillus mesophilum</name>
    <dbReference type="NCBI Taxonomy" id="1071718"/>
    <lineage>
        <taxon>Bacteria</taxon>
        <taxon>Bacillati</taxon>
        <taxon>Bacillota</taxon>
        <taxon>Bacilli</taxon>
        <taxon>Bacillales</taxon>
        <taxon>Bacillaceae</taxon>
        <taxon>Bacillus</taxon>
    </lineage>
</organism>
<sequence length="194" mass="22491">MKTFCLFSSLIHIEITAGGNGVELEKAVRKARRGNDEAFLFIINTIKLDLYKTAFAYLHNREDALEAVQEVTVRIYQEIKKLRKEAFFKTWAIKIMINYCNDVLRKRKHTVLNDELVHVSGKADSYTLLEIEDAMNQLDQRSREILTLKYFHDMKLKDIAITLECPEGTVKTWLNKALKSLRKLLDEKGGMSHV</sequence>
<dbReference type="Proteomes" id="UP000441354">
    <property type="component" value="Unassembled WGS sequence"/>
</dbReference>